<comment type="caution">
    <text evidence="1">The sequence shown here is derived from an EMBL/GenBank/DDBJ whole genome shotgun (WGS) entry which is preliminary data.</text>
</comment>
<sequence length="200" mass="22652">MKYFLGLEVARGRKGIFLCQRKYILDVLDETGLTGAKPVSFPMPQYHGLQSAEGPLFSEPDRYRRLVGKLIYLTLTRPDISYSVHILSQFMQAPRRVHWDAVIRVLRYLKGHPGQGILLGRHSPLSLVGYCDSDWASCPNTRRSVTGYFVTLGGSPISWRTKKQATVSRSSAEAEYRSIATLTCELLWLKSLFSSLRIKL</sequence>
<protein>
    <recommendedName>
        <fullName evidence="3">Reverse transcriptase Ty1/copia-type domain-containing protein</fullName>
    </recommendedName>
</protein>
<dbReference type="InterPro" id="IPR043502">
    <property type="entry name" value="DNA/RNA_pol_sf"/>
</dbReference>
<dbReference type="PANTHER" id="PTHR11439">
    <property type="entry name" value="GAG-POL-RELATED RETROTRANSPOSON"/>
    <property type="match status" value="1"/>
</dbReference>
<dbReference type="PANTHER" id="PTHR11439:SF462">
    <property type="match status" value="1"/>
</dbReference>
<evidence type="ECO:0008006" key="3">
    <source>
        <dbReference type="Google" id="ProtNLM"/>
    </source>
</evidence>
<organism evidence="1 2">
    <name type="scientific">Cuscuta europaea</name>
    <name type="common">European dodder</name>
    <dbReference type="NCBI Taxonomy" id="41803"/>
    <lineage>
        <taxon>Eukaryota</taxon>
        <taxon>Viridiplantae</taxon>
        <taxon>Streptophyta</taxon>
        <taxon>Embryophyta</taxon>
        <taxon>Tracheophyta</taxon>
        <taxon>Spermatophyta</taxon>
        <taxon>Magnoliopsida</taxon>
        <taxon>eudicotyledons</taxon>
        <taxon>Gunneridae</taxon>
        <taxon>Pentapetalae</taxon>
        <taxon>asterids</taxon>
        <taxon>lamiids</taxon>
        <taxon>Solanales</taxon>
        <taxon>Convolvulaceae</taxon>
        <taxon>Cuscuteae</taxon>
        <taxon>Cuscuta</taxon>
        <taxon>Cuscuta subgen. Cuscuta</taxon>
    </lineage>
</organism>
<accession>A0A9P1A2Q4</accession>
<feature type="non-terminal residue" evidence="1">
    <location>
        <position position="200"/>
    </location>
</feature>
<dbReference type="SUPFAM" id="SSF56672">
    <property type="entry name" value="DNA/RNA polymerases"/>
    <property type="match status" value="1"/>
</dbReference>
<dbReference type="Proteomes" id="UP001152484">
    <property type="component" value="Unassembled WGS sequence"/>
</dbReference>
<gene>
    <name evidence="1" type="ORF">CEURO_LOCUS22473</name>
</gene>
<dbReference type="EMBL" id="CAMAPE010000080">
    <property type="protein sequence ID" value="CAH9119730.1"/>
    <property type="molecule type" value="Genomic_DNA"/>
</dbReference>
<dbReference type="CDD" id="cd09272">
    <property type="entry name" value="RNase_HI_RT_Ty1"/>
    <property type="match status" value="1"/>
</dbReference>
<reference evidence="1" key="1">
    <citation type="submission" date="2022-07" db="EMBL/GenBank/DDBJ databases">
        <authorList>
            <person name="Macas J."/>
            <person name="Novak P."/>
            <person name="Neumann P."/>
        </authorList>
    </citation>
    <scope>NUCLEOTIDE SEQUENCE</scope>
</reference>
<proteinExistence type="predicted"/>
<keyword evidence="2" id="KW-1185">Reference proteome</keyword>
<evidence type="ECO:0000313" key="1">
    <source>
        <dbReference type="EMBL" id="CAH9119730.1"/>
    </source>
</evidence>
<dbReference type="OrthoDB" id="1688190at2759"/>
<name>A0A9P1A2Q4_CUSEU</name>
<evidence type="ECO:0000313" key="2">
    <source>
        <dbReference type="Proteomes" id="UP001152484"/>
    </source>
</evidence>
<dbReference type="AlphaFoldDB" id="A0A9P1A2Q4"/>